<evidence type="ECO:0000313" key="2">
    <source>
        <dbReference type="Proteomes" id="UP000070544"/>
    </source>
</evidence>
<organism evidence="1 2">
    <name type="scientific">Gonapodya prolifera (strain JEL478)</name>
    <name type="common">Monoblepharis prolifera</name>
    <dbReference type="NCBI Taxonomy" id="1344416"/>
    <lineage>
        <taxon>Eukaryota</taxon>
        <taxon>Fungi</taxon>
        <taxon>Fungi incertae sedis</taxon>
        <taxon>Chytridiomycota</taxon>
        <taxon>Chytridiomycota incertae sedis</taxon>
        <taxon>Monoblepharidomycetes</taxon>
        <taxon>Monoblepharidales</taxon>
        <taxon>Gonapodyaceae</taxon>
        <taxon>Gonapodya</taxon>
    </lineage>
</organism>
<protein>
    <submittedName>
        <fullName evidence="1">Uncharacterized protein</fullName>
    </submittedName>
</protein>
<dbReference type="AlphaFoldDB" id="A0A139AAB7"/>
<sequence>MWPLRTTPCWRKVASASRWPGLRTAMSTASSPDKPYRPGFSGSRSRNEKILCNISGTTKHRWAEDRCRDAITGVGLRGPKHGCGALLSAPSAAPTRCTRGLRAPYACRGELLRLNWFGSWEHPVVPQTMQRPAFARMRARRVHIDVLRVSQGGKMGGMFPSRLPQRVTSVATYCIQR</sequence>
<gene>
    <name evidence="1" type="ORF">M427DRAFT_363138</name>
</gene>
<proteinExistence type="predicted"/>
<reference evidence="1 2" key="1">
    <citation type="journal article" date="2015" name="Genome Biol. Evol.">
        <title>Phylogenomic analyses indicate that early fungi evolved digesting cell walls of algal ancestors of land plants.</title>
        <authorList>
            <person name="Chang Y."/>
            <person name="Wang S."/>
            <person name="Sekimoto S."/>
            <person name="Aerts A.L."/>
            <person name="Choi C."/>
            <person name="Clum A."/>
            <person name="LaButti K.M."/>
            <person name="Lindquist E.A."/>
            <person name="Yee Ngan C."/>
            <person name="Ohm R.A."/>
            <person name="Salamov A.A."/>
            <person name="Grigoriev I.V."/>
            <person name="Spatafora J.W."/>
            <person name="Berbee M.L."/>
        </authorList>
    </citation>
    <scope>NUCLEOTIDE SEQUENCE [LARGE SCALE GENOMIC DNA]</scope>
    <source>
        <strain evidence="1 2">JEL478</strain>
    </source>
</reference>
<name>A0A139AAB7_GONPJ</name>
<dbReference type="Proteomes" id="UP000070544">
    <property type="component" value="Unassembled WGS sequence"/>
</dbReference>
<dbReference type="EMBL" id="KQ965775">
    <property type="protein sequence ID" value="KXS13751.1"/>
    <property type="molecule type" value="Genomic_DNA"/>
</dbReference>
<evidence type="ECO:0000313" key="1">
    <source>
        <dbReference type="EMBL" id="KXS13751.1"/>
    </source>
</evidence>
<accession>A0A139AAB7</accession>
<keyword evidence="2" id="KW-1185">Reference proteome</keyword>